<dbReference type="Proteomes" id="UP000246722">
    <property type="component" value="Unassembled WGS sequence"/>
</dbReference>
<reference evidence="1 2" key="1">
    <citation type="submission" date="2018-05" db="EMBL/GenBank/DDBJ databases">
        <title>Genetic diversity of glacier-inhabiting Cryobacterium bacteria in China and description of Cryobacterium mengkeensis sp. nov. and Arthrobacter glacialis sp. nov.</title>
        <authorList>
            <person name="Liu Q."/>
            <person name="Xin Y.-H."/>
        </authorList>
    </citation>
    <scope>NUCLEOTIDE SEQUENCE [LARGE SCALE GENOMIC DNA]</scope>
    <source>
        <strain evidence="1 2">SK-1</strain>
    </source>
</reference>
<sequence>MQVARFYEAQRAVFELGLLLATKDAPIESMARMMVNAAHRDDFAIEVTCFNRLAARWHRGELSAESALNSFRKDVVRYRAMRLGMGPLAEEVNEDESMNVDAP</sequence>
<keyword evidence="2" id="KW-1185">Reference proteome</keyword>
<proteinExistence type="predicted"/>
<protein>
    <submittedName>
        <fullName evidence="1">Uncharacterized protein</fullName>
    </submittedName>
</protein>
<organism evidence="1 2">
    <name type="scientific">Cryobacterium arcticum</name>
    <dbReference type="NCBI Taxonomy" id="670052"/>
    <lineage>
        <taxon>Bacteria</taxon>
        <taxon>Bacillati</taxon>
        <taxon>Actinomycetota</taxon>
        <taxon>Actinomycetes</taxon>
        <taxon>Micrococcales</taxon>
        <taxon>Microbacteriaceae</taxon>
        <taxon>Cryobacterium</taxon>
    </lineage>
</organism>
<name>A0A317ZX82_9MICO</name>
<comment type="caution">
    <text evidence="1">The sequence shown here is derived from an EMBL/GenBank/DDBJ whole genome shotgun (WGS) entry which is preliminary data.</text>
</comment>
<evidence type="ECO:0000313" key="1">
    <source>
        <dbReference type="EMBL" id="PXA71904.1"/>
    </source>
</evidence>
<evidence type="ECO:0000313" key="2">
    <source>
        <dbReference type="Proteomes" id="UP000246722"/>
    </source>
</evidence>
<dbReference type="EMBL" id="QHLY01000005">
    <property type="protein sequence ID" value="PXA71904.1"/>
    <property type="molecule type" value="Genomic_DNA"/>
</dbReference>
<dbReference type="AlphaFoldDB" id="A0A317ZX82"/>
<gene>
    <name evidence="1" type="ORF">CTB96_03015</name>
</gene>
<accession>A0A317ZX82</accession>